<keyword evidence="2" id="KW-1185">Reference proteome</keyword>
<evidence type="ECO:0000313" key="2">
    <source>
        <dbReference type="Proteomes" id="UP001162992"/>
    </source>
</evidence>
<protein>
    <submittedName>
        <fullName evidence="1">Uncharacterized protein</fullName>
    </submittedName>
</protein>
<organism evidence="1 2">
    <name type="scientific">Diphasiastrum complanatum</name>
    <name type="common">Issler's clubmoss</name>
    <name type="synonym">Lycopodium complanatum</name>
    <dbReference type="NCBI Taxonomy" id="34168"/>
    <lineage>
        <taxon>Eukaryota</taxon>
        <taxon>Viridiplantae</taxon>
        <taxon>Streptophyta</taxon>
        <taxon>Embryophyta</taxon>
        <taxon>Tracheophyta</taxon>
        <taxon>Lycopodiopsida</taxon>
        <taxon>Lycopodiales</taxon>
        <taxon>Lycopodiaceae</taxon>
        <taxon>Lycopodioideae</taxon>
        <taxon>Diphasiastrum</taxon>
    </lineage>
</organism>
<comment type="caution">
    <text evidence="1">The sequence shown here is derived from an EMBL/GenBank/DDBJ whole genome shotgun (WGS) entry which is preliminary data.</text>
</comment>
<dbReference type="EMBL" id="CM055109">
    <property type="protein sequence ID" value="KAJ7523658.1"/>
    <property type="molecule type" value="Genomic_DNA"/>
</dbReference>
<dbReference type="Proteomes" id="UP001162992">
    <property type="component" value="Chromosome 18"/>
</dbReference>
<sequence length="247" mass="27625">MAIKVQQSAVNLANESICSEKPFLRKSPSASPKKSFRNLRNVNFRMGSCPRNLDEELATSPNVRSGNTRRSVFACGSPESAETDQWMHSVESNSQACSIDRMSSPIHSQFESKIFPKPFPVRNQAKLGSKTCKMLVTVNVLKSTGPLRFVVDVNYPVNRVIELTLQAYAREGRLPALGLESSFMQLYSCDFEALDPLKLVGSVGTRKFSLHRKQPEDLEQANARNARAASMHWKLWWNVKSTIVCSA</sequence>
<evidence type="ECO:0000313" key="1">
    <source>
        <dbReference type="EMBL" id="KAJ7523658.1"/>
    </source>
</evidence>
<accession>A0ACC2B1J7</accession>
<name>A0ACC2B1J7_DIPCM</name>
<gene>
    <name evidence="1" type="ORF">O6H91_18G057400</name>
</gene>
<reference evidence="2" key="1">
    <citation type="journal article" date="2024" name="Proc. Natl. Acad. Sci. U.S.A.">
        <title>Extraordinary preservation of gene collinearity over three hundred million years revealed in homosporous lycophytes.</title>
        <authorList>
            <person name="Li C."/>
            <person name="Wickell D."/>
            <person name="Kuo L.Y."/>
            <person name="Chen X."/>
            <person name="Nie B."/>
            <person name="Liao X."/>
            <person name="Peng D."/>
            <person name="Ji J."/>
            <person name="Jenkins J."/>
            <person name="Williams M."/>
            <person name="Shu S."/>
            <person name="Plott C."/>
            <person name="Barry K."/>
            <person name="Rajasekar S."/>
            <person name="Grimwood J."/>
            <person name="Han X."/>
            <person name="Sun S."/>
            <person name="Hou Z."/>
            <person name="He W."/>
            <person name="Dai G."/>
            <person name="Sun C."/>
            <person name="Schmutz J."/>
            <person name="Leebens-Mack J.H."/>
            <person name="Li F.W."/>
            <person name="Wang L."/>
        </authorList>
    </citation>
    <scope>NUCLEOTIDE SEQUENCE [LARGE SCALE GENOMIC DNA]</scope>
    <source>
        <strain evidence="2">cv. PW_Plant_1</strain>
    </source>
</reference>
<proteinExistence type="predicted"/>